<proteinExistence type="predicted"/>
<gene>
    <name evidence="1" type="ORF">HNQ03_003169</name>
</gene>
<sequence length="262" mass="30651">MQKGDDFYTIADDANAYYAIATEYLDSLKIKYTNNVDDKIIGYKINGEFVHIPKNKSSWYVIFFNDNYYKTLDLVNIRNEYTKFFNQNFTKENSGNSEMKRIIDSISGKQYFLVNNLECDLNNDSLPDQIITFGNNEEIDAQNPDTKIAPIVVLIKKNNKKYNILVNDKIYPNNFADAFKKVVVKNSYFTIELSNEIPDQYISSKYITFKYDLILKKIFLFKYGKNTDWSNGKKDKRLCTNKNFGEILYENFNANNIAEKCN</sequence>
<accession>A0A8J8KCV7</accession>
<dbReference type="EMBL" id="JABSNO010000041">
    <property type="protein sequence ID" value="NRS94069.1"/>
    <property type="molecule type" value="Genomic_DNA"/>
</dbReference>
<evidence type="ECO:0000313" key="2">
    <source>
        <dbReference type="Proteomes" id="UP000610746"/>
    </source>
</evidence>
<name>A0A8J8KCV7_9FLAO</name>
<organism evidence="1 2">
    <name type="scientific">Frigoriflavimonas asaccharolytica</name>
    <dbReference type="NCBI Taxonomy" id="2735899"/>
    <lineage>
        <taxon>Bacteria</taxon>
        <taxon>Pseudomonadati</taxon>
        <taxon>Bacteroidota</taxon>
        <taxon>Flavobacteriia</taxon>
        <taxon>Flavobacteriales</taxon>
        <taxon>Weeksellaceae</taxon>
        <taxon>Frigoriflavimonas</taxon>
    </lineage>
</organism>
<keyword evidence="2" id="KW-1185">Reference proteome</keyword>
<dbReference type="Proteomes" id="UP000610746">
    <property type="component" value="Unassembled WGS sequence"/>
</dbReference>
<reference evidence="1" key="1">
    <citation type="submission" date="2020-05" db="EMBL/GenBank/DDBJ databases">
        <title>Genomic Encyclopedia of Type Strains, Phase IV (KMG-V): Genome sequencing to study the core and pangenomes of soil and plant-associated prokaryotes.</title>
        <authorList>
            <person name="Whitman W."/>
        </authorList>
    </citation>
    <scope>NUCLEOTIDE SEQUENCE</scope>
    <source>
        <strain evidence="1">16F</strain>
    </source>
</reference>
<dbReference type="AlphaFoldDB" id="A0A8J8KCV7"/>
<evidence type="ECO:0000313" key="1">
    <source>
        <dbReference type="EMBL" id="NRS94069.1"/>
    </source>
</evidence>
<comment type="caution">
    <text evidence="1">The sequence shown here is derived from an EMBL/GenBank/DDBJ whole genome shotgun (WGS) entry which is preliminary data.</text>
</comment>
<dbReference type="RefSeq" id="WP_173780600.1">
    <property type="nucleotide sequence ID" value="NZ_JABSNO010000041.1"/>
</dbReference>
<protein>
    <submittedName>
        <fullName evidence="1">Uncharacterized protein</fullName>
    </submittedName>
</protein>